<dbReference type="GO" id="GO:0005886">
    <property type="term" value="C:plasma membrane"/>
    <property type="evidence" value="ECO:0007669"/>
    <property type="project" value="UniProtKB-SubCell"/>
</dbReference>
<comment type="subcellular location">
    <subcellularLocation>
        <location evidence="1">Cell membrane</location>
        <topology evidence="1">Multi-pass membrane protein</topology>
    </subcellularLocation>
</comment>
<dbReference type="NCBIfam" id="NF006520">
    <property type="entry name" value="PRK08965.1-4"/>
    <property type="match status" value="1"/>
</dbReference>
<keyword evidence="6" id="KW-0472">Membrane</keyword>
<evidence type="ECO:0000256" key="6">
    <source>
        <dbReference type="ARBA" id="ARBA00023136"/>
    </source>
</evidence>
<dbReference type="Proteomes" id="UP000255265">
    <property type="component" value="Unassembled WGS sequence"/>
</dbReference>
<reference evidence="7 8" key="1">
    <citation type="submission" date="2018-07" db="EMBL/GenBank/DDBJ databases">
        <title>Genomic Encyclopedia of Type Strains, Phase IV (KMG-IV): sequencing the most valuable type-strain genomes for metagenomic binning, comparative biology and taxonomic classification.</title>
        <authorList>
            <person name="Goeker M."/>
        </authorList>
    </citation>
    <scope>NUCLEOTIDE SEQUENCE [LARGE SCALE GENOMIC DNA]</scope>
    <source>
        <strain evidence="7 8">DSM 21352</strain>
    </source>
</reference>
<evidence type="ECO:0000256" key="5">
    <source>
        <dbReference type="ARBA" id="ARBA00022989"/>
    </source>
</evidence>
<dbReference type="EMBL" id="QQAV01000002">
    <property type="protein sequence ID" value="RDI27340.1"/>
    <property type="molecule type" value="Genomic_DNA"/>
</dbReference>
<comment type="caution">
    <text evidence="7">The sequence shown here is derived from an EMBL/GenBank/DDBJ whole genome shotgun (WGS) entry which is preliminary data.</text>
</comment>
<keyword evidence="4" id="KW-0812">Transmembrane</keyword>
<accession>A0A370FKV8</accession>
<evidence type="ECO:0000313" key="7">
    <source>
        <dbReference type="EMBL" id="RDI27340.1"/>
    </source>
</evidence>
<sequence>MMRRLIPSPPLTIALWVVWLLLNQSLHPATMLLGALLAVAVPLLTKGLRPATVRMRRPLAALRLLRLVMADLLVSALGVARALLTRRTPQIHSAFVRVPLDLRDPNGLAVLAMILCLTPGTAWAELAVDRSQLLLHVFDVDDESDLIERIKLRYETVLMEIFES</sequence>
<keyword evidence="3" id="KW-1003">Cell membrane</keyword>
<dbReference type="PANTHER" id="PTHR34584:SF1">
    <property type="entry name" value="NA(+)_H(+) ANTIPORTER SUBUNIT E1"/>
    <property type="match status" value="1"/>
</dbReference>
<dbReference type="GO" id="GO:0008324">
    <property type="term" value="F:monoatomic cation transmembrane transporter activity"/>
    <property type="evidence" value="ECO:0007669"/>
    <property type="project" value="InterPro"/>
</dbReference>
<proteinExistence type="inferred from homology"/>
<evidence type="ECO:0000256" key="2">
    <source>
        <dbReference type="ARBA" id="ARBA00006228"/>
    </source>
</evidence>
<evidence type="ECO:0000256" key="1">
    <source>
        <dbReference type="ARBA" id="ARBA00004651"/>
    </source>
</evidence>
<organism evidence="7 8">
    <name type="scientific">Pseudacidovorax intermedius</name>
    <dbReference type="NCBI Taxonomy" id="433924"/>
    <lineage>
        <taxon>Bacteria</taxon>
        <taxon>Pseudomonadati</taxon>
        <taxon>Pseudomonadota</taxon>
        <taxon>Betaproteobacteria</taxon>
        <taxon>Burkholderiales</taxon>
        <taxon>Comamonadaceae</taxon>
        <taxon>Pseudacidovorax</taxon>
    </lineage>
</organism>
<keyword evidence="5" id="KW-1133">Transmembrane helix</keyword>
<gene>
    <name evidence="7" type="ORF">DFR41_102376</name>
</gene>
<evidence type="ECO:0000256" key="3">
    <source>
        <dbReference type="ARBA" id="ARBA00022475"/>
    </source>
</evidence>
<dbReference type="PIRSF" id="PIRSF019239">
    <property type="entry name" value="MrpE"/>
    <property type="match status" value="1"/>
</dbReference>
<comment type="similarity">
    <text evidence="2">Belongs to the CPA3 antiporters (TC 2.A.63) subunit E family.</text>
</comment>
<keyword evidence="8" id="KW-1185">Reference proteome</keyword>
<dbReference type="AlphaFoldDB" id="A0A370FKV8"/>
<protein>
    <submittedName>
        <fullName evidence="7">Multisubunit potassium/proton antiporter PhaE subunit</fullName>
    </submittedName>
</protein>
<dbReference type="STRING" id="433924.NS331_10725"/>
<dbReference type="InterPro" id="IPR002758">
    <property type="entry name" value="Cation_antiport_E"/>
</dbReference>
<dbReference type="NCBIfam" id="NF006518">
    <property type="entry name" value="PRK08965.1-2"/>
    <property type="match status" value="1"/>
</dbReference>
<evidence type="ECO:0000256" key="4">
    <source>
        <dbReference type="ARBA" id="ARBA00022692"/>
    </source>
</evidence>
<name>A0A370FKV8_9BURK</name>
<evidence type="ECO:0000313" key="8">
    <source>
        <dbReference type="Proteomes" id="UP000255265"/>
    </source>
</evidence>
<dbReference type="Pfam" id="PF01899">
    <property type="entry name" value="MNHE"/>
    <property type="match status" value="1"/>
</dbReference>
<dbReference type="PANTHER" id="PTHR34584">
    <property type="entry name" value="NA(+)/H(+) ANTIPORTER SUBUNIT E1"/>
    <property type="match status" value="1"/>
</dbReference>